<dbReference type="InterPro" id="IPR008984">
    <property type="entry name" value="SMAD_FHA_dom_sf"/>
</dbReference>
<dbReference type="PROSITE" id="PS51076">
    <property type="entry name" value="MH2"/>
    <property type="match status" value="1"/>
</dbReference>
<feature type="region of interest" description="Disordered" evidence="1">
    <location>
        <begin position="812"/>
        <end position="840"/>
    </location>
</feature>
<evidence type="ECO:0000313" key="4">
    <source>
        <dbReference type="WBParaSite" id="MBELARI_LOCUS6859"/>
    </source>
</evidence>
<dbReference type="GO" id="GO:0050793">
    <property type="term" value="P:regulation of developmental process"/>
    <property type="evidence" value="ECO:0007669"/>
    <property type="project" value="UniProtKB-ARBA"/>
</dbReference>
<feature type="compositionally biased region" description="Polar residues" evidence="1">
    <location>
        <begin position="419"/>
        <end position="437"/>
    </location>
</feature>
<keyword evidence="3" id="KW-1185">Reference proteome</keyword>
<dbReference type="PANTHER" id="PTHR22742:SF2">
    <property type="entry name" value="EXPANSION, ISOFORM A-RELATED"/>
    <property type="match status" value="1"/>
</dbReference>
<dbReference type="GO" id="GO:0051239">
    <property type="term" value="P:regulation of multicellular organismal process"/>
    <property type="evidence" value="ECO:0007669"/>
    <property type="project" value="UniProtKB-ARBA"/>
</dbReference>
<feature type="region of interest" description="Disordered" evidence="1">
    <location>
        <begin position="660"/>
        <end position="693"/>
    </location>
</feature>
<evidence type="ECO:0000259" key="2">
    <source>
        <dbReference type="PROSITE" id="PS51076"/>
    </source>
</evidence>
<feature type="region of interest" description="Disordered" evidence="1">
    <location>
        <begin position="711"/>
        <end position="797"/>
    </location>
</feature>
<dbReference type="Gene3D" id="2.60.200.10">
    <property type="match status" value="1"/>
</dbReference>
<feature type="region of interest" description="Disordered" evidence="1">
    <location>
        <begin position="357"/>
        <end position="453"/>
    </location>
</feature>
<feature type="compositionally biased region" description="Polar residues" evidence="1">
    <location>
        <begin position="550"/>
        <end position="563"/>
    </location>
</feature>
<dbReference type="SMART" id="SM00524">
    <property type="entry name" value="DWB"/>
    <property type="match status" value="1"/>
</dbReference>
<feature type="compositionally biased region" description="Polar residues" evidence="1">
    <location>
        <begin position="478"/>
        <end position="498"/>
    </location>
</feature>
<dbReference type="Pfam" id="PF03166">
    <property type="entry name" value="MH2"/>
    <property type="match status" value="1"/>
</dbReference>
<reference evidence="4" key="1">
    <citation type="submission" date="2024-02" db="UniProtKB">
        <authorList>
            <consortium name="WormBaseParasite"/>
        </authorList>
    </citation>
    <scope>IDENTIFICATION</scope>
</reference>
<dbReference type="InterPro" id="IPR001132">
    <property type="entry name" value="SMAD_dom_Dwarfin-type"/>
</dbReference>
<dbReference type="AlphaFoldDB" id="A0AAF3JAN8"/>
<feature type="compositionally biased region" description="Basic and acidic residues" evidence="1">
    <location>
        <begin position="500"/>
        <end position="516"/>
    </location>
</feature>
<proteinExistence type="predicted"/>
<feature type="compositionally biased region" description="Basic and acidic residues" evidence="1">
    <location>
        <begin position="569"/>
        <end position="593"/>
    </location>
</feature>
<sequence>MPRAVSREPSGAGLVSRAGLVHGTARGHNDMWYDLDTFLLDQVCEVLDKLEEGNLDDAIWGKIVIMEKCKRVAKAYLRKTTIIVDGSEDEFDGSTLGFNCFDNTYRDENTEEIRQKIGDGVILKVDYQGNIKGMARGTTPVICLGFKDSERRKNCISDRLARLQGRLNTNEEDKAFKIFDMRRFKSALDREISDGQPDAKNLLLKTTVRVALVKDGGDMNRTPCWFTVINLIALDTLKSRIPNIKNMSLMNRSHSEAAYSSLPTLVAPTPIYNQPANSIQINQQETYGTNPNGSPNDPTQALTQLIAAAVKQANGQTISQSLHNLPVSVDQLATLASSLSLGKQEISQQILAPQVGIKGDRKDRRRNYKVPSADDSSGEDSALRSDSTQGECQPRSRNKRWDQTTKSIDAVAVLGGGSNVPNGSTSTCANSLVASRSRSPDSKRRGPPRPRLQDVMFDRSYSTTSDYDSNRELFDSGSWSSNGSNCYQGRSPASSVVSDSEGHARLAKPKQIEGHNGKLVQLRQAPPPQRAIKEVPLSRQQVVRKELHRQTSTNFNRLPSITASAPKAEIYEHEKEKDERKDRTLDHPSDRSSKPRLTYRLSGVNVPTPTTKPPPPPHEYDEPEVTDEMISIVPVPATNHDQASTSMKDADSIPLHATIVSTDDEEINTLPPPKPPSPDYTGPSLGETASLDGLSKSDQLCWGVTPGSPQAQLIQGTTERRTEQQQTIKQRVPINEEIVKSEPTPDQQQSEVTVRKAGQSIGSSPIAPNVQSGRDAPGATHHHDVPSGDSCTAGQQSVRKRISGVWNTLLRRRTQKEPRTPKDTCNQFDTIGSVGEQHQPPRRRTLYGTVFGIGHGTLQIAANLLPFNSVTATTPRTRRAPDVTPLGELVRAGVGPSRNGSLGRRGEIGWETRRTRGFNLQPSGSSPSLHQQRPTQTLLRNIPSRAASMNQVSAVL</sequence>
<feature type="region of interest" description="Disordered" evidence="1">
    <location>
        <begin position="547"/>
        <end position="623"/>
    </location>
</feature>
<feature type="domain" description="MH2" evidence="2">
    <location>
        <begin position="60"/>
        <end position="253"/>
    </location>
</feature>
<dbReference type="FunFam" id="2.60.200.10:FF:000006">
    <property type="entry name" value="Expansion, isoform A"/>
    <property type="match status" value="1"/>
</dbReference>
<evidence type="ECO:0000256" key="1">
    <source>
        <dbReference type="SAM" id="MobiDB-lite"/>
    </source>
</evidence>
<feature type="region of interest" description="Disordered" evidence="1">
    <location>
        <begin position="889"/>
        <end position="910"/>
    </location>
</feature>
<evidence type="ECO:0000313" key="3">
    <source>
        <dbReference type="Proteomes" id="UP000887575"/>
    </source>
</evidence>
<dbReference type="GO" id="GO:0009791">
    <property type="term" value="P:post-embryonic development"/>
    <property type="evidence" value="ECO:0007669"/>
    <property type="project" value="UniProtKB-ARBA"/>
</dbReference>
<dbReference type="WBParaSite" id="MBELARI_LOCUS6859">
    <property type="protein sequence ID" value="MBELARI_LOCUS6859"/>
    <property type="gene ID" value="MBELARI_LOCUS6859"/>
</dbReference>
<dbReference type="SUPFAM" id="SSF49879">
    <property type="entry name" value="SMAD/FHA domain"/>
    <property type="match status" value="1"/>
</dbReference>
<feature type="region of interest" description="Disordered" evidence="1">
    <location>
        <begin position="478"/>
        <end position="518"/>
    </location>
</feature>
<name>A0AAF3JAN8_9BILA</name>
<dbReference type="InterPro" id="IPR017855">
    <property type="entry name" value="SMAD-like_dom_sf"/>
</dbReference>
<protein>
    <recommendedName>
        <fullName evidence="2">MH2 domain-containing protein</fullName>
    </recommendedName>
</protein>
<dbReference type="Proteomes" id="UP000887575">
    <property type="component" value="Unassembled WGS sequence"/>
</dbReference>
<accession>A0AAF3JAN8</accession>
<organism evidence="3 4">
    <name type="scientific">Mesorhabditis belari</name>
    <dbReference type="NCBI Taxonomy" id="2138241"/>
    <lineage>
        <taxon>Eukaryota</taxon>
        <taxon>Metazoa</taxon>
        <taxon>Ecdysozoa</taxon>
        <taxon>Nematoda</taxon>
        <taxon>Chromadorea</taxon>
        <taxon>Rhabditida</taxon>
        <taxon>Rhabditina</taxon>
        <taxon>Rhabditomorpha</taxon>
        <taxon>Rhabditoidea</taxon>
        <taxon>Rhabditidae</taxon>
        <taxon>Mesorhabditinae</taxon>
        <taxon>Mesorhabditis</taxon>
    </lineage>
</organism>
<dbReference type="PANTHER" id="PTHR22742">
    <property type="entry name" value="EXPANSION, ISOFORM A-RELATED"/>
    <property type="match status" value="1"/>
</dbReference>
<dbReference type="GO" id="GO:0006355">
    <property type="term" value="P:regulation of DNA-templated transcription"/>
    <property type="evidence" value="ECO:0007669"/>
    <property type="project" value="InterPro"/>
</dbReference>